<evidence type="ECO:0000313" key="7">
    <source>
        <dbReference type="EMBL" id="KAA6336030.1"/>
    </source>
</evidence>
<keyword evidence="3" id="KW-0472">Membrane</keyword>
<dbReference type="InterPro" id="IPR012944">
    <property type="entry name" value="SusD_RagB_dom"/>
</dbReference>
<comment type="subcellular location">
    <subcellularLocation>
        <location evidence="1">Cell outer membrane</location>
    </subcellularLocation>
</comment>
<keyword evidence="4" id="KW-0998">Cell outer membrane</keyword>
<feature type="domain" description="RagB/SusD" evidence="5">
    <location>
        <begin position="349"/>
        <end position="629"/>
    </location>
</feature>
<feature type="domain" description="SusD-like N-terminal" evidence="6">
    <location>
        <begin position="78"/>
        <end position="232"/>
    </location>
</feature>
<dbReference type="AlphaFoldDB" id="A0A5J4RSD1"/>
<dbReference type="SUPFAM" id="SSF48452">
    <property type="entry name" value="TPR-like"/>
    <property type="match status" value="1"/>
</dbReference>
<dbReference type="PROSITE" id="PS51257">
    <property type="entry name" value="PROKAR_LIPOPROTEIN"/>
    <property type="match status" value="1"/>
</dbReference>
<evidence type="ECO:0000256" key="4">
    <source>
        <dbReference type="ARBA" id="ARBA00023237"/>
    </source>
</evidence>
<evidence type="ECO:0000259" key="5">
    <source>
        <dbReference type="Pfam" id="PF07980"/>
    </source>
</evidence>
<organism evidence="7">
    <name type="scientific">termite gut metagenome</name>
    <dbReference type="NCBI Taxonomy" id="433724"/>
    <lineage>
        <taxon>unclassified sequences</taxon>
        <taxon>metagenomes</taxon>
        <taxon>organismal metagenomes</taxon>
    </lineage>
</organism>
<name>A0A5J4RSD1_9ZZZZ</name>
<evidence type="ECO:0000256" key="3">
    <source>
        <dbReference type="ARBA" id="ARBA00023136"/>
    </source>
</evidence>
<dbReference type="EMBL" id="SNRY01000835">
    <property type="protein sequence ID" value="KAA6336030.1"/>
    <property type="molecule type" value="Genomic_DNA"/>
</dbReference>
<dbReference type="GO" id="GO:0009279">
    <property type="term" value="C:cell outer membrane"/>
    <property type="evidence" value="ECO:0007669"/>
    <property type="project" value="UniProtKB-SubCell"/>
</dbReference>
<dbReference type="InterPro" id="IPR011990">
    <property type="entry name" value="TPR-like_helical_dom_sf"/>
</dbReference>
<dbReference type="Pfam" id="PF07980">
    <property type="entry name" value="SusD_RagB"/>
    <property type="match status" value="1"/>
</dbReference>
<keyword evidence="2" id="KW-0732">Signal</keyword>
<accession>A0A5J4RSD1</accession>
<dbReference type="Gene3D" id="1.25.40.390">
    <property type="match status" value="1"/>
</dbReference>
<evidence type="ECO:0000259" key="6">
    <source>
        <dbReference type="Pfam" id="PF14322"/>
    </source>
</evidence>
<proteinExistence type="predicted"/>
<dbReference type="Pfam" id="PF14322">
    <property type="entry name" value="SusD-like_3"/>
    <property type="match status" value="1"/>
</dbReference>
<evidence type="ECO:0000256" key="1">
    <source>
        <dbReference type="ARBA" id="ARBA00004442"/>
    </source>
</evidence>
<comment type="caution">
    <text evidence="7">The sequence shown here is derived from an EMBL/GenBank/DDBJ whole genome shotgun (WGS) entry which is preliminary data.</text>
</comment>
<evidence type="ECO:0000256" key="2">
    <source>
        <dbReference type="ARBA" id="ARBA00022729"/>
    </source>
</evidence>
<sequence length="630" mass="71541">MIMKITNLIKLSFVIVGGLLSTTSCVKDLLDQDPTVDLAANAFWKTEDDATYALYGAYADIRPLFDRDYYFEGQSEYVRVRGTSATNGNLRNGDAYHDGQYRPGDYGSNFDKMYRYLFGGINRANYVIDNVEQMLPDASATSKTNLEAIIGEARLLRGMIYFRLISMWGDVPLIEHIVSDNSEVSSITRTPIAQIKDFIMADFTYAFEKLPAKSSEVGRAAKPAALAFRGKLQLYWACWNNFGWPELSTFTPSASEATSAYAAAAADFKAVIDNYDLKLFRNGEPGPCDPPGKADNLPNYYYLFTPVANGDPEMIMVFTHGGLGTNQGEELMRDFAGRNHEGSQVWATPRYELANLYQSITTGEFCTPLLQMNPDVVGKDLAYNTPNSALNPQSYADRDYRMKATIQWDYETSIGFTSRVSTGWCPFIYKTWNTNITTSNYEQFPGLTQEHIGLITYNTDGSNSGYVFRKFVRNTPGLGRSEGNYNWPVMRLADVYLMYAEAINEVNNGPDAKAIDLINQIRHRGNLPPLKADKTATKEAFFSALEQERIIELLGEGYRGFDLRRWRAIERVWCPPYDNNGVWRMDTYGANMDRYFQNQNELYYQRCYIFRIPPGERDRNPNLTQNTPWL</sequence>
<reference evidence="7" key="1">
    <citation type="submission" date="2019-03" db="EMBL/GenBank/DDBJ databases">
        <title>Single cell metagenomics reveals metabolic interactions within the superorganism composed of flagellate Streblomastix strix and complex community of Bacteroidetes bacteria on its surface.</title>
        <authorList>
            <person name="Treitli S.C."/>
            <person name="Kolisko M."/>
            <person name="Husnik F."/>
            <person name="Keeling P."/>
            <person name="Hampl V."/>
        </authorList>
    </citation>
    <scope>NUCLEOTIDE SEQUENCE</scope>
    <source>
        <strain evidence="7">STM</strain>
    </source>
</reference>
<gene>
    <name evidence="7" type="ORF">EZS27_015784</name>
</gene>
<dbReference type="InterPro" id="IPR033985">
    <property type="entry name" value="SusD-like_N"/>
</dbReference>
<protein>
    <submittedName>
        <fullName evidence="7">RagB/SusD family nutrient uptake outer membrane protein</fullName>
    </submittedName>
</protein>